<dbReference type="SUPFAM" id="SSF81296">
    <property type="entry name" value="E set domains"/>
    <property type="match status" value="1"/>
</dbReference>
<dbReference type="InterPro" id="IPR013783">
    <property type="entry name" value="Ig-like_fold"/>
</dbReference>
<dbReference type="GO" id="GO:0006826">
    <property type="term" value="P:iron ion transport"/>
    <property type="evidence" value="ECO:0007669"/>
    <property type="project" value="InterPro"/>
</dbReference>
<dbReference type="Gene3D" id="3.40.50.1820">
    <property type="entry name" value="alpha/beta hydrolase"/>
    <property type="match status" value="1"/>
</dbReference>
<keyword evidence="2" id="KW-0963">Cytoplasm</keyword>
<evidence type="ECO:0000313" key="5">
    <source>
        <dbReference type="EMBL" id="QLH64419.1"/>
    </source>
</evidence>
<evidence type="ECO:0000256" key="2">
    <source>
        <dbReference type="ARBA" id="ARBA00022490"/>
    </source>
</evidence>
<dbReference type="Pfam" id="PF00756">
    <property type="entry name" value="Esterase"/>
    <property type="match status" value="1"/>
</dbReference>
<dbReference type="PANTHER" id="PTHR48098:SF3">
    <property type="entry name" value="IRON(III) ENTEROBACTIN ESTERASE"/>
    <property type="match status" value="1"/>
</dbReference>
<dbReference type="GO" id="GO:0008849">
    <property type="term" value="F:enterochelin esterase activity"/>
    <property type="evidence" value="ECO:0007669"/>
    <property type="project" value="InterPro"/>
</dbReference>
<dbReference type="InterPro" id="IPR000801">
    <property type="entry name" value="Esterase-like"/>
</dbReference>
<dbReference type="NCBIfam" id="NF007758">
    <property type="entry name" value="PRK10439.1"/>
    <property type="match status" value="1"/>
</dbReference>
<name>A0A7D5TD10_9GAMM</name>
<dbReference type="InterPro" id="IPR029058">
    <property type="entry name" value="AB_hydrolase_fold"/>
</dbReference>
<dbReference type="GO" id="GO:0005506">
    <property type="term" value="F:iron ion binding"/>
    <property type="evidence" value="ECO:0007669"/>
    <property type="project" value="InterPro"/>
</dbReference>
<evidence type="ECO:0000256" key="4">
    <source>
        <dbReference type="ARBA" id="ARBA00024201"/>
    </source>
</evidence>
<dbReference type="InterPro" id="IPR021764">
    <property type="entry name" value="Enterochelin_esterase_N"/>
</dbReference>
<protein>
    <submittedName>
        <fullName evidence="5">Enterochelin esterase</fullName>
        <ecNumber evidence="5">3.1.1.-</ecNumber>
    </submittedName>
</protein>
<organism evidence="5 6">
    <name type="scientific">Serratia symbiotica</name>
    <dbReference type="NCBI Taxonomy" id="138074"/>
    <lineage>
        <taxon>Bacteria</taxon>
        <taxon>Pseudomonadati</taxon>
        <taxon>Pseudomonadota</taxon>
        <taxon>Gammaproteobacteria</taxon>
        <taxon>Enterobacterales</taxon>
        <taxon>Yersiniaceae</taxon>
        <taxon>Serratia</taxon>
    </lineage>
</organism>
<dbReference type="EMBL" id="CP050855">
    <property type="protein sequence ID" value="QLH64419.1"/>
    <property type="molecule type" value="Genomic_DNA"/>
</dbReference>
<dbReference type="AlphaFoldDB" id="A0A7D5TD10"/>
<dbReference type="EC" id="3.1.1.-" evidence="5"/>
<dbReference type="SUPFAM" id="SSF53474">
    <property type="entry name" value="alpha/beta-Hydrolases"/>
    <property type="match status" value="1"/>
</dbReference>
<evidence type="ECO:0000313" key="6">
    <source>
        <dbReference type="Proteomes" id="UP000042738"/>
    </source>
</evidence>
<dbReference type="InterPro" id="IPR050583">
    <property type="entry name" value="Mycobacterial_A85_antigen"/>
</dbReference>
<dbReference type="PANTHER" id="PTHR48098">
    <property type="entry name" value="ENTEROCHELIN ESTERASE-RELATED"/>
    <property type="match status" value="1"/>
</dbReference>
<evidence type="ECO:0000256" key="1">
    <source>
        <dbReference type="ARBA" id="ARBA00004496"/>
    </source>
</evidence>
<keyword evidence="3 5" id="KW-0378">Hydrolase</keyword>
<proteinExistence type="inferred from homology"/>
<dbReference type="InterPro" id="IPR014756">
    <property type="entry name" value="Ig_E-set"/>
</dbReference>
<dbReference type="GO" id="GO:0005737">
    <property type="term" value="C:cytoplasm"/>
    <property type="evidence" value="ECO:0007669"/>
    <property type="project" value="UniProtKB-SubCell"/>
</dbReference>
<comment type="similarity">
    <text evidence="4">Belongs to the Fes family.</text>
</comment>
<dbReference type="Pfam" id="PF11806">
    <property type="entry name" value="Enterochelin_N"/>
    <property type="match status" value="1"/>
</dbReference>
<gene>
    <name evidence="5" type="primary">fes</name>
    <name evidence="5" type="ORF">SYMBAF_14215</name>
</gene>
<evidence type="ECO:0000256" key="3">
    <source>
        <dbReference type="ARBA" id="ARBA00022801"/>
    </source>
</evidence>
<comment type="subcellular location">
    <subcellularLocation>
        <location evidence="1">Cytoplasm</location>
    </subcellularLocation>
</comment>
<accession>A0A7D5TD10</accession>
<reference evidence="5 6" key="1">
    <citation type="journal article" date="2014" name="Genome Announc.">
        <title>Whole-Genome Sequence of Serratia symbiotica Strain CWBI-2.3T, a Free-Living Symbiont of the Black Bean Aphid Aphis fabae.</title>
        <authorList>
            <person name="Foray V."/>
            <person name="Grigorescu A.S."/>
            <person name="Sabri A."/>
            <person name="Haubruge E."/>
            <person name="Lognay G."/>
            <person name="Francis F."/>
            <person name="Fauconnier M.L."/>
            <person name="Hance T."/>
            <person name="Thonart P."/>
        </authorList>
    </citation>
    <scope>NUCLEOTIDE SEQUENCE [LARGE SCALE GENOMIC DNA]</scope>
    <source>
        <strain evidence="5">CWBI-2.3</strain>
    </source>
</reference>
<dbReference type="Proteomes" id="UP000042738">
    <property type="component" value="Chromosome"/>
</dbReference>
<sequence length="456" mass="51429">MESSKLLTSPHAGSPGWWLQVVRRGTPWMEPADNGRWRVTFFWRDPQGCELTSNCQRVWVHINCLTDHHQPNPPQSLQRLNGTDVWYWQTELNGDWRGSYCFIPCFDECLPELSSDDAHGNMHNMRHWWYQVSASATHDLLNPRRAWSGTSGHFLSGLHLPEAPPQPAWRAFDEYEITSGRCTPAPPARLQRHTWCSERLGNSRNVWIYTTGDSQPTERPLAILLDGQFWAQQMPVWEPLMQLTRGGALPQAVYVLIDVIDLKQRARELTCKEDFWLAVQEELMPQVAEWASYSDSPANTVVAGQSFGGLSSLYAGLRWPQRFGAVISQSGSFWWPRRDMLQQPTMPDDAGWLIQQVEKHGLGHSGALKVFMEAGSHETLVYRVSGQMATLLSHAGHRVHYRVVEGGHDALCWRGGLTDGLQAVWAVSFATSGPVQLEPALSSTQGGQNGKPESIR</sequence>
<dbReference type="Gene3D" id="2.60.40.10">
    <property type="entry name" value="Immunoglobulins"/>
    <property type="match status" value="1"/>
</dbReference>